<comment type="caution">
    <text evidence="1">The sequence shown here is derived from an EMBL/GenBank/DDBJ whole genome shotgun (WGS) entry which is preliminary data.</text>
</comment>
<dbReference type="SUPFAM" id="SSF48371">
    <property type="entry name" value="ARM repeat"/>
    <property type="match status" value="1"/>
</dbReference>
<sequence length="243" mass="27613">MSLGSLDTSYTSDGSLNRIEDGSSLMHEKTNDDLRRYQSLGKTSVTDLECLSVIADLDRESQYRMVEDMKNQFKRDDLDFLSLSSKNFIEPLIKFFSSANDLHDIRAQSWIAVVINISEQKQGRHTILKRRCIYSCGSKISASGVLVSMLNILNSNIKDFQEQVLTILRNLSSSTDICSDLVSLECIPKLVPYLQDTTLARHCIVVLRNLCSNQEARTWITRAKSMQWLFSLRCARRVSETVA</sequence>
<keyword evidence="2" id="KW-1185">Reference proteome</keyword>
<dbReference type="Proteomes" id="UP001396334">
    <property type="component" value="Unassembled WGS sequence"/>
</dbReference>
<gene>
    <name evidence="1" type="ORF">V6N11_049115</name>
</gene>
<evidence type="ECO:0000313" key="1">
    <source>
        <dbReference type="EMBL" id="KAK8993059.1"/>
    </source>
</evidence>
<dbReference type="EMBL" id="JBBPBN010000050">
    <property type="protein sequence ID" value="KAK8993059.1"/>
    <property type="molecule type" value="Genomic_DNA"/>
</dbReference>
<dbReference type="Gene3D" id="1.25.10.10">
    <property type="entry name" value="Leucine-rich Repeat Variant"/>
    <property type="match status" value="1"/>
</dbReference>
<reference evidence="1 2" key="1">
    <citation type="journal article" date="2024" name="G3 (Bethesda)">
        <title>Genome assembly of Hibiscus sabdariffa L. provides insights into metabolisms of medicinal natural products.</title>
        <authorList>
            <person name="Kim T."/>
        </authorList>
    </citation>
    <scope>NUCLEOTIDE SEQUENCE [LARGE SCALE GENOMIC DNA]</scope>
    <source>
        <strain evidence="1">TK-2024</strain>
        <tissue evidence="1">Old leaves</tissue>
    </source>
</reference>
<dbReference type="InterPro" id="IPR016024">
    <property type="entry name" value="ARM-type_fold"/>
</dbReference>
<dbReference type="InterPro" id="IPR011989">
    <property type="entry name" value="ARM-like"/>
</dbReference>
<name>A0ABR2PXD4_9ROSI</name>
<proteinExistence type="predicted"/>
<protein>
    <submittedName>
        <fullName evidence="1">Uncharacterized protein</fullName>
    </submittedName>
</protein>
<accession>A0ABR2PXD4</accession>
<organism evidence="1 2">
    <name type="scientific">Hibiscus sabdariffa</name>
    <name type="common">roselle</name>
    <dbReference type="NCBI Taxonomy" id="183260"/>
    <lineage>
        <taxon>Eukaryota</taxon>
        <taxon>Viridiplantae</taxon>
        <taxon>Streptophyta</taxon>
        <taxon>Embryophyta</taxon>
        <taxon>Tracheophyta</taxon>
        <taxon>Spermatophyta</taxon>
        <taxon>Magnoliopsida</taxon>
        <taxon>eudicotyledons</taxon>
        <taxon>Gunneridae</taxon>
        <taxon>Pentapetalae</taxon>
        <taxon>rosids</taxon>
        <taxon>malvids</taxon>
        <taxon>Malvales</taxon>
        <taxon>Malvaceae</taxon>
        <taxon>Malvoideae</taxon>
        <taxon>Hibiscus</taxon>
    </lineage>
</organism>
<evidence type="ECO:0000313" key="2">
    <source>
        <dbReference type="Proteomes" id="UP001396334"/>
    </source>
</evidence>